<feature type="transmembrane region" description="Helical" evidence="1">
    <location>
        <begin position="80"/>
        <end position="96"/>
    </location>
</feature>
<organism evidence="2">
    <name type="scientific">Eusthenes cupreus</name>
    <dbReference type="NCBI Taxonomy" id="1392985"/>
    <lineage>
        <taxon>Eukaryota</taxon>
        <taxon>Metazoa</taxon>
        <taxon>Ecdysozoa</taxon>
        <taxon>Arthropoda</taxon>
        <taxon>Hexapoda</taxon>
        <taxon>Insecta</taxon>
        <taxon>Pterygota</taxon>
        <taxon>Neoptera</taxon>
        <taxon>Paraneoptera</taxon>
        <taxon>Hemiptera</taxon>
        <taxon>Heteroptera</taxon>
        <taxon>Panheteroptera</taxon>
        <taxon>Pentatomomorpha</taxon>
        <taxon>Pentatomoidea</taxon>
        <taxon>Tessaratomidae</taxon>
        <taxon>Eusthenes</taxon>
    </lineage>
</organism>
<feature type="transmembrane region" description="Helical" evidence="1">
    <location>
        <begin position="21"/>
        <end position="41"/>
    </location>
</feature>
<reference evidence="2" key="1">
    <citation type="journal article" date="2013" name="Zootaxa">
        <title>The complete mitochondrial genome of a tessaratomid bug, Eusthenes cupreus (Hemiptera: Heteroptera: Pentatomomorpha: Tessaratomidae).</title>
        <authorList>
            <person name="Song W."/>
            <person name="Li H."/>
            <person name="Song F."/>
            <person name="Liu L."/>
            <person name="Wang P."/>
            <person name="Xun H."/>
            <person name="Dai X."/>
            <person name="Chang J."/>
            <person name="Cai W."/>
        </authorList>
    </citation>
    <scope>NUCLEOTIDE SEQUENCE</scope>
</reference>
<gene>
    <name evidence="2" type="primary">ND6</name>
</gene>
<dbReference type="GeneID" id="17097651"/>
<keyword evidence="2" id="KW-0496">Mitochondrion</keyword>
<name>T1QDP2_9HEMI</name>
<evidence type="ECO:0000256" key="1">
    <source>
        <dbReference type="SAM" id="Phobius"/>
    </source>
</evidence>
<dbReference type="RefSeq" id="YP_008592450.1">
    <property type="nucleotide sequence ID" value="NC_022449.1"/>
</dbReference>
<feature type="transmembrane region" description="Helical" evidence="1">
    <location>
        <begin position="129"/>
        <end position="151"/>
    </location>
</feature>
<dbReference type="AlphaFoldDB" id="T1QDP2"/>
<protein>
    <submittedName>
        <fullName evidence="2">NADH dehydrogenase subunit 6</fullName>
    </submittedName>
</protein>
<evidence type="ECO:0000313" key="2">
    <source>
        <dbReference type="EMBL" id="AFY16816.1"/>
    </source>
</evidence>
<accession>T1QDP2</accession>
<keyword evidence="1" id="KW-0812">Transmembrane</keyword>
<feature type="transmembrane region" description="Helical" evidence="1">
    <location>
        <begin position="47"/>
        <end position="68"/>
    </location>
</feature>
<dbReference type="EMBL" id="JQ910983">
    <property type="protein sequence ID" value="AFY16816.1"/>
    <property type="molecule type" value="Genomic_DNA"/>
</dbReference>
<proteinExistence type="predicted"/>
<sequence length="161" mass="18138">MSILFMFMVSLSILFLWLKHPLSMGFVLICQTLIIAMLAGMSLSSFLLSYIIVIIMMSGALVLFIYMASVASNEKFQTPLTLIMLFILINLITFIMQDKTDEMSGYINNFLNMKPEDLMLIKMFNSSSGFITVAMIIYLLLTMIVVSNIASSSEGPLRKKM</sequence>
<dbReference type="CTD" id="4541"/>
<keyword evidence="1" id="KW-1133">Transmembrane helix</keyword>
<geneLocation type="mitochondrion" evidence="2"/>
<keyword evidence="1" id="KW-0472">Membrane</keyword>